<dbReference type="Proteomes" id="UP000799755">
    <property type="component" value="Unassembled WGS sequence"/>
</dbReference>
<proteinExistence type="predicted"/>
<protein>
    <submittedName>
        <fullName evidence="1">Uncharacterized protein</fullName>
    </submittedName>
</protein>
<accession>A0ACB6R4D2</accession>
<sequence length="65" mass="7229">MFATLFYCALSLLSISNALPFTIPTITSLKTIHSSSPPCLNRRVTPLCHRVVYIVTNLEFTLSTL</sequence>
<reference evidence="1" key="1">
    <citation type="journal article" date="2020" name="Stud. Mycol.">
        <title>101 Dothideomycetes genomes: a test case for predicting lifestyles and emergence of pathogens.</title>
        <authorList>
            <person name="Haridas S."/>
            <person name="Albert R."/>
            <person name="Binder M."/>
            <person name="Bloem J."/>
            <person name="Labutti K."/>
            <person name="Salamov A."/>
            <person name="Andreopoulos B."/>
            <person name="Baker S."/>
            <person name="Barry K."/>
            <person name="Bills G."/>
            <person name="Bluhm B."/>
            <person name="Cannon C."/>
            <person name="Castanera R."/>
            <person name="Culley D."/>
            <person name="Daum C."/>
            <person name="Ezra D."/>
            <person name="Gonzalez J."/>
            <person name="Henrissat B."/>
            <person name="Kuo A."/>
            <person name="Liang C."/>
            <person name="Lipzen A."/>
            <person name="Lutzoni F."/>
            <person name="Magnuson J."/>
            <person name="Mondo S."/>
            <person name="Nolan M."/>
            <person name="Ohm R."/>
            <person name="Pangilinan J."/>
            <person name="Park H.-J."/>
            <person name="Ramirez L."/>
            <person name="Alfaro M."/>
            <person name="Sun H."/>
            <person name="Tritt A."/>
            <person name="Yoshinaga Y."/>
            <person name="Zwiers L.-H."/>
            <person name="Turgeon B."/>
            <person name="Goodwin S."/>
            <person name="Spatafora J."/>
            <person name="Crous P."/>
            <person name="Grigoriev I."/>
        </authorList>
    </citation>
    <scope>NUCLEOTIDE SEQUENCE</scope>
    <source>
        <strain evidence="1">ATCC 200398</strain>
    </source>
</reference>
<keyword evidence="2" id="KW-1185">Reference proteome</keyword>
<dbReference type="EMBL" id="MU003499">
    <property type="protein sequence ID" value="KAF2474011.1"/>
    <property type="molecule type" value="Genomic_DNA"/>
</dbReference>
<evidence type="ECO:0000313" key="2">
    <source>
        <dbReference type="Proteomes" id="UP000799755"/>
    </source>
</evidence>
<gene>
    <name evidence="1" type="ORF">BDR25DRAFT_352488</name>
</gene>
<name>A0ACB6R4D2_9PLEO</name>
<evidence type="ECO:0000313" key="1">
    <source>
        <dbReference type="EMBL" id="KAF2474011.1"/>
    </source>
</evidence>
<organism evidence="1 2">
    <name type="scientific">Lindgomyces ingoldianus</name>
    <dbReference type="NCBI Taxonomy" id="673940"/>
    <lineage>
        <taxon>Eukaryota</taxon>
        <taxon>Fungi</taxon>
        <taxon>Dikarya</taxon>
        <taxon>Ascomycota</taxon>
        <taxon>Pezizomycotina</taxon>
        <taxon>Dothideomycetes</taxon>
        <taxon>Pleosporomycetidae</taxon>
        <taxon>Pleosporales</taxon>
        <taxon>Lindgomycetaceae</taxon>
        <taxon>Lindgomyces</taxon>
    </lineage>
</organism>
<comment type="caution">
    <text evidence="1">The sequence shown here is derived from an EMBL/GenBank/DDBJ whole genome shotgun (WGS) entry which is preliminary data.</text>
</comment>